<accession>A0ABP3MD33</accession>
<dbReference type="RefSeq" id="WP_343759480.1">
    <property type="nucleotide sequence ID" value="NZ_BAAADB010000029.1"/>
</dbReference>
<keyword evidence="1" id="KW-0472">Membrane</keyword>
<gene>
    <name evidence="3" type="ORF">GCM10008937_25390</name>
</gene>
<dbReference type="InterPro" id="IPR003660">
    <property type="entry name" value="HAMP_dom"/>
</dbReference>
<dbReference type="Proteomes" id="UP001500191">
    <property type="component" value="Unassembled WGS sequence"/>
</dbReference>
<protein>
    <recommendedName>
        <fullName evidence="2">HAMP domain-containing protein</fullName>
    </recommendedName>
</protein>
<feature type="domain" description="HAMP" evidence="2">
    <location>
        <begin position="253"/>
        <end position="308"/>
    </location>
</feature>
<proteinExistence type="predicted"/>
<reference evidence="4" key="1">
    <citation type="journal article" date="2019" name="Int. J. Syst. Evol. Microbiol.">
        <title>The Global Catalogue of Microorganisms (GCM) 10K type strain sequencing project: providing services to taxonomists for standard genome sequencing and annotation.</title>
        <authorList>
            <consortium name="The Broad Institute Genomics Platform"/>
            <consortium name="The Broad Institute Genome Sequencing Center for Infectious Disease"/>
            <person name="Wu L."/>
            <person name="Ma J."/>
        </authorList>
    </citation>
    <scope>NUCLEOTIDE SEQUENCE [LARGE SCALE GENOMIC DNA]</scope>
    <source>
        <strain evidence="4">JCM 14368</strain>
    </source>
</reference>
<evidence type="ECO:0000313" key="3">
    <source>
        <dbReference type="EMBL" id="GAA0516792.1"/>
    </source>
</evidence>
<organism evidence="3 4">
    <name type="scientific">Deinococcus depolymerans</name>
    <dbReference type="NCBI Taxonomy" id="392408"/>
    <lineage>
        <taxon>Bacteria</taxon>
        <taxon>Thermotogati</taxon>
        <taxon>Deinococcota</taxon>
        <taxon>Deinococci</taxon>
        <taxon>Deinococcales</taxon>
        <taxon>Deinococcaceae</taxon>
        <taxon>Deinococcus</taxon>
    </lineage>
</organism>
<keyword evidence="1" id="KW-0812">Transmembrane</keyword>
<dbReference type="EMBL" id="BAAADB010000029">
    <property type="protein sequence ID" value="GAA0516792.1"/>
    <property type="molecule type" value="Genomic_DNA"/>
</dbReference>
<sequence length="316" mass="33997">MTATRPATPAAPAGPRRLGLRTRALLITVLPVLTLGLLITLILTLQRRAELGTISRAVSHTAASLLASTLDVQDLNLVATQLRAAVAAPDVAFVDVQPAGNTLRFFTSDTPDTDWHLRDQLDTHQRAHPGQTHLTLPDTRADAYQRALNALQPGTPPSVRDHLQARLDTLQATGGHPTTYELTTLDVYETPFGTRALRLPGDPAPPGQLLFRLGIGVTLNDMNLALQRQLSLVLLACALTALLAAYAAWRAVRRPLHVILAITDAAQHASLGHLGDPISVTPGGRPDELTDLVTAIERLRVSLHLALTRLRPGNRP</sequence>
<evidence type="ECO:0000256" key="1">
    <source>
        <dbReference type="SAM" id="Phobius"/>
    </source>
</evidence>
<comment type="caution">
    <text evidence="3">The sequence shown here is derived from an EMBL/GenBank/DDBJ whole genome shotgun (WGS) entry which is preliminary data.</text>
</comment>
<feature type="transmembrane region" description="Helical" evidence="1">
    <location>
        <begin position="24"/>
        <end position="45"/>
    </location>
</feature>
<evidence type="ECO:0000313" key="4">
    <source>
        <dbReference type="Proteomes" id="UP001500191"/>
    </source>
</evidence>
<dbReference type="PROSITE" id="PS50885">
    <property type="entry name" value="HAMP"/>
    <property type="match status" value="1"/>
</dbReference>
<dbReference type="Gene3D" id="6.10.340.10">
    <property type="match status" value="1"/>
</dbReference>
<keyword evidence="1" id="KW-1133">Transmembrane helix</keyword>
<name>A0ABP3MD33_9DEIO</name>
<feature type="transmembrane region" description="Helical" evidence="1">
    <location>
        <begin position="230"/>
        <end position="249"/>
    </location>
</feature>
<evidence type="ECO:0000259" key="2">
    <source>
        <dbReference type="PROSITE" id="PS50885"/>
    </source>
</evidence>
<keyword evidence="4" id="KW-1185">Reference proteome</keyword>